<protein>
    <submittedName>
        <fullName evidence="1">Uncharacterized protein</fullName>
    </submittedName>
</protein>
<reference evidence="2" key="1">
    <citation type="journal article" date="2023" name="Nat. Plants">
        <title>Single-cell RNA sequencing provides a high-resolution roadmap for understanding the multicellular compartmentation of specialized metabolism.</title>
        <authorList>
            <person name="Sun S."/>
            <person name="Shen X."/>
            <person name="Li Y."/>
            <person name="Li Y."/>
            <person name="Wang S."/>
            <person name="Li R."/>
            <person name="Zhang H."/>
            <person name="Shen G."/>
            <person name="Guo B."/>
            <person name="Wei J."/>
            <person name="Xu J."/>
            <person name="St-Pierre B."/>
            <person name="Chen S."/>
            <person name="Sun C."/>
        </authorList>
    </citation>
    <scope>NUCLEOTIDE SEQUENCE [LARGE SCALE GENOMIC DNA]</scope>
</reference>
<sequence>MAPRKRTNSASKKSSSNHNNQHQQSQPSKFGIQHFFERHTQNQSQNSKKHPQCINSDPTTTALHSQNPQFAPEVRNHSHTSPRNDAVNAERANSKDSVSADQNTGDQSVLKGRRAKNANLSCETENSRDDLELGVSHLEELENGGNLKVKKLNNPSQITPAENQLPVALHMDENQGEDQVEVSPEVRKGNPSKRFKFSPGMLIKQSQDDGAEEITWRISPVNERLHAMSKHFPEMVKVLAESSRFNCSNFKQCSQRKSSSGEAGKLEKWLSSAPLETGENSSKHLDIVHLTKLDIKDNVSSSENSRSRNSKNGSQSPFMTPPSLSYCHEKPADNEGVVPYQLGLRPHKKALIELLDQVEDVISVEESVCDETEACIEVEKSENSASALMSPVINSKDIVNNEVSSNLYFLVLEVSEKHGCLDSFGSQSLCKIMRLLNEQTGEERIVQLWDEWLYSVVGPGDTVHIIGEFDSLGKCDVNRDKNFLIVHPDILVSGTRVAASFSCSRRAVMDERLKSSEYSAAAVIGTLLHQIFQAGLIRESLSKEFLEEYARVVLQKNLETIYACGVNENVTLKTLTDAIPKILNWISMFKNSQGSKTRGIEFGCDGGAKKLNISEVIDIEEMIWAPRFGLKGMIDASMHVKVEVDNQKATMKVMPFEFKTGRGTTGQNAVEHSAQVMLYTLLMSERYGQNIDHGLLYYLHTDHTQGIAVRRSDLVGLIIRRNELANDLFKASMYQQLPPMLQSLNMCRSCRHLDVCTIYHKAYGGTMEGSGLGDLFDSLVQHLTNEDAIFLQKWNKLIDLEAKELEIAKKQIWSSHILMNDQNSGCLSSLVLDTSQNVSQTGFSKGNPFVYRFVHQDSPSQSSPGSSKFNCTFRSGDYVILSTVPGHLPVANGILVDVGSFHVSVSFSKRLRLPGSTPNSGGQDLSKHAWRIDKDENMTSFAIMRFNLVQLFLPSERSAHLRNMIVDLEIPRFDSGCVLSQDPAILYIWSEKSLNDDQRRAILKILTAKDYALILGMPGTGKTSTMVHAVKALLLRGASILLTSYTNSAVDNLLIKLKAQGIDFIRIGRSEAVHEEVQENCLSEMGLHSIEEIKLKLDQTRVIAVTCLGITSPLLNKKQFDVCIMDEAGQITLPVSLGPLMFASKFVLVGDHYQLPPLVQSMEAKENGMAVSLFSRLSEAHPQAISALQSQYRMCAAIMELSNALVYGNRLRCGSPEIENAKLTYRGAASAPEWLSQVLCPERPVIFINTDLLPAFETNDSKTVKNPVEAYIVSEVVNKLVDRGVEGSHIGIITPYNAQANIIREAVSASLEINTIDKYQGRDKDCILLSFVRSTETPGNYSSSLLGDWHRINVAITRAKKKLIMVGSCRTLSTVPLLKLLLEKVDEQSGILNISKKDINMKLELKRCSHKR</sequence>
<gene>
    <name evidence="1" type="ORF">M9H77_33586</name>
</gene>
<dbReference type="Proteomes" id="UP001060085">
    <property type="component" value="Linkage Group LG08"/>
</dbReference>
<name>A0ACB9ZJZ8_CATRO</name>
<organism evidence="1 2">
    <name type="scientific">Catharanthus roseus</name>
    <name type="common">Madagascar periwinkle</name>
    <name type="synonym">Vinca rosea</name>
    <dbReference type="NCBI Taxonomy" id="4058"/>
    <lineage>
        <taxon>Eukaryota</taxon>
        <taxon>Viridiplantae</taxon>
        <taxon>Streptophyta</taxon>
        <taxon>Embryophyta</taxon>
        <taxon>Tracheophyta</taxon>
        <taxon>Spermatophyta</taxon>
        <taxon>Magnoliopsida</taxon>
        <taxon>eudicotyledons</taxon>
        <taxon>Gunneridae</taxon>
        <taxon>Pentapetalae</taxon>
        <taxon>asterids</taxon>
        <taxon>lamiids</taxon>
        <taxon>Gentianales</taxon>
        <taxon>Apocynaceae</taxon>
        <taxon>Rauvolfioideae</taxon>
        <taxon>Vinceae</taxon>
        <taxon>Catharanthinae</taxon>
        <taxon>Catharanthus</taxon>
    </lineage>
</organism>
<dbReference type="EMBL" id="CM044708">
    <property type="protein sequence ID" value="KAI5647581.1"/>
    <property type="molecule type" value="Genomic_DNA"/>
</dbReference>
<keyword evidence="2" id="KW-1185">Reference proteome</keyword>
<proteinExistence type="predicted"/>
<comment type="caution">
    <text evidence="1">The sequence shown here is derived from an EMBL/GenBank/DDBJ whole genome shotgun (WGS) entry which is preliminary data.</text>
</comment>
<evidence type="ECO:0000313" key="2">
    <source>
        <dbReference type="Proteomes" id="UP001060085"/>
    </source>
</evidence>
<accession>A0ACB9ZJZ8</accession>
<evidence type="ECO:0000313" key="1">
    <source>
        <dbReference type="EMBL" id="KAI5647581.1"/>
    </source>
</evidence>